<dbReference type="Pfam" id="PF01370">
    <property type="entry name" value="Epimerase"/>
    <property type="match status" value="1"/>
</dbReference>
<feature type="domain" description="NAD-dependent epimerase/dehydratase" evidence="1">
    <location>
        <begin position="4"/>
        <end position="187"/>
    </location>
</feature>
<proteinExistence type="predicted"/>
<organism evidence="2 3">
    <name type="scientific">Pseudomonas extremaustralis</name>
    <dbReference type="NCBI Taxonomy" id="359110"/>
    <lineage>
        <taxon>Bacteria</taxon>
        <taxon>Pseudomonadati</taxon>
        <taxon>Pseudomonadota</taxon>
        <taxon>Gammaproteobacteria</taxon>
        <taxon>Pseudomonadales</taxon>
        <taxon>Pseudomonadaceae</taxon>
        <taxon>Pseudomonas</taxon>
    </lineage>
</organism>
<evidence type="ECO:0000313" key="2">
    <source>
        <dbReference type="EMBL" id="KAA8559049.1"/>
    </source>
</evidence>
<protein>
    <recommendedName>
        <fullName evidence="1">NAD-dependent epimerase/dehydratase domain-containing protein</fullName>
    </recommendedName>
</protein>
<evidence type="ECO:0000313" key="3">
    <source>
        <dbReference type="Proteomes" id="UP000323425"/>
    </source>
</evidence>
<evidence type="ECO:0000259" key="1">
    <source>
        <dbReference type="Pfam" id="PF01370"/>
    </source>
</evidence>
<dbReference type="PANTHER" id="PTHR12126:SF11">
    <property type="entry name" value="NADH DEHYDROGENASE [UBIQUINONE] 1 ALPHA SUBCOMPLEX SUBUNIT 9, MITOCHONDRIAL"/>
    <property type="match status" value="1"/>
</dbReference>
<sequence>MKLLITGATGYIGTRLASLALAGGHEVIGATRQPCATAYTWCPYDLSGPAPDCPPGTQTFIHLAANTSTGAQTNPDDEVRAAQALIHCADQSRARFIFISSQTADAAAPSVYGRTKWRIEQEVLAAGGIVVRPGQVYGGPERGLFGVLTGLVRRMPFIPVFLPAPRVQPIHVDDLATSILTIAERPEIRAGIFSLGAVQPISFYRFLMTIASHRIHVVRLPFPVPVVLLRLLERILGQFLSSKLGLRRIFSLIELPQMDSADSLKKLGITLRPLVHGMHRSGRAQRRQLLQEAVVLLSYLLKKTPDKSLVRRYVNALERAGETRPVLDSGLLRLWPVLLTLLDHQTILRAPHGQALSWRLQVALAIAEASPQGAQVFLGSMRQRGVVVTLLALGLTTIKELAWLIASFPLRPFACQLFLESRKTREA</sequence>
<dbReference type="InterPro" id="IPR036291">
    <property type="entry name" value="NAD(P)-bd_dom_sf"/>
</dbReference>
<gene>
    <name evidence="2" type="ORF">FX985_05417</name>
</gene>
<dbReference type="Proteomes" id="UP000323425">
    <property type="component" value="Unassembled WGS sequence"/>
</dbReference>
<accession>A0A5M9IT51</accession>
<dbReference type="RefSeq" id="WP_150296092.1">
    <property type="nucleotide sequence ID" value="NZ_VTFH01000002.1"/>
</dbReference>
<dbReference type="PANTHER" id="PTHR12126">
    <property type="entry name" value="NADH-UBIQUINONE OXIDOREDUCTASE 39 KDA SUBUNIT-RELATED"/>
    <property type="match status" value="1"/>
</dbReference>
<dbReference type="Gene3D" id="3.40.50.720">
    <property type="entry name" value="NAD(P)-binding Rossmann-like Domain"/>
    <property type="match status" value="1"/>
</dbReference>
<name>A0A5M9IT51_9PSED</name>
<dbReference type="InterPro" id="IPR001509">
    <property type="entry name" value="Epimerase_deHydtase"/>
</dbReference>
<dbReference type="InterPro" id="IPR051207">
    <property type="entry name" value="ComplexI_NDUFA9_subunit"/>
</dbReference>
<dbReference type="GO" id="GO:0044877">
    <property type="term" value="F:protein-containing complex binding"/>
    <property type="evidence" value="ECO:0007669"/>
    <property type="project" value="TreeGrafter"/>
</dbReference>
<reference evidence="2 3" key="1">
    <citation type="journal article" date="2018" name="Plant Biotechnol. Rep.">
        <title>Diversity and antifungal activity of endophytic bacteria associated with Panax ginseng seedlings.</title>
        <authorList>
            <person name="Park J.M."/>
            <person name="Hong C.E."/>
            <person name="Jo S.H."/>
        </authorList>
    </citation>
    <scope>NUCLEOTIDE SEQUENCE [LARGE SCALE GENOMIC DNA]</scope>
    <source>
        <strain evidence="2 3">PgKB38</strain>
    </source>
</reference>
<comment type="caution">
    <text evidence="2">The sequence shown here is derived from an EMBL/GenBank/DDBJ whole genome shotgun (WGS) entry which is preliminary data.</text>
</comment>
<dbReference type="AlphaFoldDB" id="A0A5M9IT51"/>
<dbReference type="EMBL" id="VTFH01000002">
    <property type="protein sequence ID" value="KAA8559049.1"/>
    <property type="molecule type" value="Genomic_DNA"/>
</dbReference>
<dbReference type="SUPFAM" id="SSF51735">
    <property type="entry name" value="NAD(P)-binding Rossmann-fold domains"/>
    <property type="match status" value="1"/>
</dbReference>